<reference evidence="1 2" key="1">
    <citation type="submission" date="2019-04" db="EMBL/GenBank/DDBJ databases">
        <title>Microbes associate with the intestines of laboratory mice.</title>
        <authorList>
            <person name="Navarre W."/>
            <person name="Wong E."/>
            <person name="Huang K."/>
            <person name="Tropini C."/>
            <person name="Ng K."/>
            <person name="Yu B."/>
        </authorList>
    </citation>
    <scope>NUCLEOTIDE SEQUENCE [LARGE SCALE GENOMIC DNA]</scope>
    <source>
        <strain evidence="1 2">NM06_A21</strain>
    </source>
</reference>
<evidence type="ECO:0000313" key="1">
    <source>
        <dbReference type="EMBL" id="TGY71717.1"/>
    </source>
</evidence>
<gene>
    <name evidence="1" type="ORF">E5333_11080</name>
</gene>
<sequence>MIALKYTQSSNFDKSSIPEDWQKYVSVAVQSVNGVISHDVTVQVSPEDSSYRYRALKQKPQLVLKFALPFFIEFPTGTTCVYQNQRFILTDPENLKKQGSRNIEYTMTLGTNEDYMAMWKFRNTVDRRMKFSMCAKPHEFVEEIVKNLNARDKSITWQVGECIESAEKTVEFNHVYIDAALTDVANVFETEYEVEYIGLTKAKIHLRKVEYFKDSPVALSYGKGNGFIPGVGRSSEAGGQPVKRMYVQGSDRNIDRSKYGAPELLLPKSQTLEYEGRTYKSDADGYYIERIDVISTAIKEDSLDCSEIYPSRVGTVSSVIAVKPEKNYYDIIDNSIPSTLNFNDYIIAGESMTLIFQSGMLAGKEFDVKYKHDERRFEIVPQEYDGVTMPNETFKPKSGENGDTYAIFGIMLPSDYICNNTEKTGASWDMFRAAAKALYECEDQKFTFSGQLQALWTKRNWLAVGGHLVLGGYVLFTDNQFAPDGVKIRITGIKDYVNSPYSPTIELSNSVSGASMSSTLREINNTEVVIEDTKKEVVQYTKRRFRDAIQTIEMLGDSLLDNFTHSVSPIAVQTMALLVGDESLQFRFAYRVVSTDSEGNETISYSPTTCIGYNQATKKLYATMQSAGMDIYLQHLTLGQNAIMTQERREENGYLSWPMTTYNSPVLNVPEKSYYLYARVHRTDHTQSGTFVLSETAIDMHSESNYYHLLCGILNSEIDGERSFVTLYGFTEILPGRITTDLIISNDGRTYFDLEKGEIGGAIKFLSDSGYITIIEGGKIKTELIDVSELIARSVIVGEEGKQRVEIRPSVDGNGSVKIFDSNDKECAIFEGAEYKSITDLYDGSTGGNVEIRARTNASYGCNAGVTLGRGEAQYYVDAVSDVNTPSGTIAISKVWKTEAPTEVVLKRGYLQAYAYSAGYQQTSDYTKPQQMSAANAFIQIIVETFQDEALTNKISSLTIASVSANAYATAQMTQNPYDPEIPGSSHNNYVDPKSETKLLNLTTANKSLKVPAGWHRIVIYFSQSAYRSGSYTQIAWGGIITGKDDIAAEYKNDAYVSRYFANGLCLGSRNDNFCMIWKDLSNNINFRWENSGFCFSLSNNGIQYRTSAKGEMKKLT</sequence>
<dbReference type="AlphaFoldDB" id="A0A4S2FR94"/>
<dbReference type="Proteomes" id="UP000306630">
    <property type="component" value="Unassembled WGS sequence"/>
</dbReference>
<evidence type="ECO:0000313" key="2">
    <source>
        <dbReference type="Proteomes" id="UP000306630"/>
    </source>
</evidence>
<dbReference type="EMBL" id="SRYD01000047">
    <property type="protein sequence ID" value="TGY71717.1"/>
    <property type="molecule type" value="Genomic_DNA"/>
</dbReference>
<comment type="caution">
    <text evidence="1">The sequence shown here is derived from an EMBL/GenBank/DDBJ whole genome shotgun (WGS) entry which is preliminary data.</text>
</comment>
<protein>
    <submittedName>
        <fullName evidence="1">Uncharacterized protein</fullName>
    </submittedName>
</protein>
<proteinExistence type="predicted"/>
<dbReference type="RefSeq" id="WP_135993623.1">
    <property type="nucleotide sequence ID" value="NZ_SRYD01000047.1"/>
</dbReference>
<name>A0A4S2FR94_9BACT</name>
<accession>A0A4S2FR94</accession>
<organism evidence="1 2">
    <name type="scientific">Muribaculum intestinale</name>
    <dbReference type="NCBI Taxonomy" id="1796646"/>
    <lineage>
        <taxon>Bacteria</taxon>
        <taxon>Pseudomonadati</taxon>
        <taxon>Bacteroidota</taxon>
        <taxon>Bacteroidia</taxon>
        <taxon>Bacteroidales</taxon>
        <taxon>Muribaculaceae</taxon>
        <taxon>Muribaculum</taxon>
    </lineage>
</organism>